<feature type="transmembrane region" description="Helical" evidence="1">
    <location>
        <begin position="7"/>
        <end position="25"/>
    </location>
</feature>
<dbReference type="KEGG" id="mgo:AFA91_11875"/>
<dbReference type="Proteomes" id="UP000062255">
    <property type="component" value="Chromosome"/>
</dbReference>
<evidence type="ECO:0000256" key="1">
    <source>
        <dbReference type="SAM" id="Phobius"/>
    </source>
</evidence>
<protein>
    <submittedName>
        <fullName evidence="2">Uncharacterized protein</fullName>
    </submittedName>
</protein>
<proteinExistence type="predicted"/>
<dbReference type="OrthoDB" id="4753876at2"/>
<keyword evidence="1" id="KW-0472">Membrane</keyword>
<sequence length="93" mass="10335">MRLLRGLLGALLWIVAAVLGLLGVLLCVTVILLPLGIPLAAFAGRLFGRAVRLMLPRPLAHPVREVTKSADKMARTTKRRGRKFMRKQRKLIV</sequence>
<dbReference type="EMBL" id="CP012150">
    <property type="protein sequence ID" value="AKS32455.1"/>
    <property type="molecule type" value="Genomic_DNA"/>
</dbReference>
<accession>A0A0K0X4U5</accession>
<evidence type="ECO:0000313" key="2">
    <source>
        <dbReference type="EMBL" id="AKS32455.1"/>
    </source>
</evidence>
<name>A0A0K0X4U5_MYCGD</name>
<keyword evidence="1" id="KW-1133">Transmembrane helix</keyword>
<dbReference type="PATRIC" id="fig|134601.6.peg.2470"/>
<reference evidence="2 3" key="1">
    <citation type="submission" date="2015-07" db="EMBL/GenBank/DDBJ databases">
        <title>Complete genome sequence of Mycobacterium goodii X7B, a facultative thermophilic biodesulfurizing bacterium.</title>
        <authorList>
            <person name="Yu B."/>
            <person name="Li F."/>
            <person name="Xu P."/>
        </authorList>
    </citation>
    <scope>NUCLEOTIDE SEQUENCE [LARGE SCALE GENOMIC DNA]</scope>
    <source>
        <strain evidence="2 3">X7B</strain>
    </source>
</reference>
<keyword evidence="1" id="KW-0812">Transmembrane</keyword>
<evidence type="ECO:0000313" key="3">
    <source>
        <dbReference type="Proteomes" id="UP000062255"/>
    </source>
</evidence>
<dbReference type="AlphaFoldDB" id="A0A0K0X4U5"/>
<organism evidence="2 3">
    <name type="scientific">Mycolicibacterium goodii</name>
    <name type="common">Mycobacterium goodii</name>
    <dbReference type="NCBI Taxonomy" id="134601"/>
    <lineage>
        <taxon>Bacteria</taxon>
        <taxon>Bacillati</taxon>
        <taxon>Actinomycetota</taxon>
        <taxon>Actinomycetes</taxon>
        <taxon>Mycobacteriales</taxon>
        <taxon>Mycobacteriaceae</taxon>
        <taxon>Mycolicibacterium</taxon>
    </lineage>
</organism>
<gene>
    <name evidence="2" type="ORF">AFA91_11875</name>
</gene>